<sequence length="376" mass="41865">MSGDTNPNYETIAWHSAPLFEILEQEDREVAKQRLCQALLTKPLFLMELRQTRMISRLLNLMKGIDQKKNLFGYYNAVLARYCRLMNLCEGRSSESQERFWGGYMNDLKSIYGPTINSGNMIEQLNGKARQYDVIIPGPSVASNANVLTNQIIATTKPSERNIHPPTSIIPINDAEGGPNGFFACPVDPKGPNIDMNGRSLVNCGNEQRPITPPNHLPSTSSSNQQVTIVDANQDDLLTCAIEQVTIGDEDVDRLLASPTKQPQVKKTKKGVNRMSGEGIDENVEAFNGIIEKGQEGHQLINSTLPRHSLLDDFLKEHFQSDEAEELYDNLTIDGYDESNGFVYKENTTLGSMENTAAEKNQIITGEKMGTLVRKN</sequence>
<evidence type="ECO:0000313" key="2">
    <source>
        <dbReference type="WBParaSite" id="RSKR_0000468400.1"/>
    </source>
</evidence>
<reference evidence="2" key="1">
    <citation type="submission" date="2016-11" db="UniProtKB">
        <authorList>
            <consortium name="WormBaseParasite"/>
        </authorList>
    </citation>
    <scope>IDENTIFICATION</scope>
    <source>
        <strain evidence="2">KR3021</strain>
    </source>
</reference>
<dbReference type="Proteomes" id="UP000095286">
    <property type="component" value="Unplaced"/>
</dbReference>
<dbReference type="WBParaSite" id="RSKR_0000468400.1">
    <property type="protein sequence ID" value="RSKR_0000468400.1"/>
    <property type="gene ID" value="RSKR_0000468400"/>
</dbReference>
<protein>
    <submittedName>
        <fullName evidence="2">BESS domain-containing protein</fullName>
    </submittedName>
</protein>
<organism evidence="1 2">
    <name type="scientific">Rhabditophanes sp. KR3021</name>
    <dbReference type="NCBI Taxonomy" id="114890"/>
    <lineage>
        <taxon>Eukaryota</taxon>
        <taxon>Metazoa</taxon>
        <taxon>Ecdysozoa</taxon>
        <taxon>Nematoda</taxon>
        <taxon>Chromadorea</taxon>
        <taxon>Rhabditida</taxon>
        <taxon>Tylenchina</taxon>
        <taxon>Panagrolaimomorpha</taxon>
        <taxon>Strongyloidoidea</taxon>
        <taxon>Alloionematidae</taxon>
        <taxon>Rhabditophanes</taxon>
    </lineage>
</organism>
<evidence type="ECO:0000313" key="1">
    <source>
        <dbReference type="Proteomes" id="UP000095286"/>
    </source>
</evidence>
<accession>A0AC35TVE7</accession>
<proteinExistence type="predicted"/>
<name>A0AC35TVE7_9BILA</name>